<protein>
    <recommendedName>
        <fullName evidence="3">Acyl-CoA dehydrogenase/oxidase C-terminal domain-containing protein</fullName>
    </recommendedName>
</protein>
<reference evidence="2" key="2">
    <citation type="submission" date="2024-07" db="EMBL/GenBank/DDBJ databases">
        <title>Streptomyces haneummycinica sp. nov., a new antibiotic-producing actinobacterium isolated from marine sediment.</title>
        <authorList>
            <person name="Uemura M."/>
            <person name="Hamada M."/>
            <person name="Hirano S."/>
            <person name="Kobayashi K."/>
            <person name="Ohshiro T."/>
            <person name="Kobayashi T."/>
            <person name="Terahara T."/>
        </authorList>
    </citation>
    <scope>NUCLEOTIDE SEQUENCE</scope>
    <source>
        <strain evidence="2">KM77-8</strain>
    </source>
</reference>
<evidence type="ECO:0000256" key="1">
    <source>
        <dbReference type="SAM" id="MobiDB-lite"/>
    </source>
</evidence>
<accession>A0AAT9HPV4</accession>
<feature type="compositionally biased region" description="Polar residues" evidence="1">
    <location>
        <begin position="216"/>
        <end position="225"/>
    </location>
</feature>
<sequence length="225" mass="24049">MSEERAGRAGPGVQRPRTRGKFTGGPPRAGGAALGHDEDSGMPRHYRQAPLLSIWEGSGRVNALDVLRALGRDPATAQALFDELARSRGTDARLDAAVTALEGRLADGSQAGARRLVERMALALQGSSSSGTLRPRSPTPSARSGWAATGDTPSARCPRRPRRTRSSDVRRHPPADLSAGGRARSQERGAAPPDLRRRRSGGDCQWWGADWPVSETMASTKTSRR</sequence>
<proteinExistence type="predicted"/>
<dbReference type="AlphaFoldDB" id="A0AAT9HPV4"/>
<name>A0AAT9HPV4_9ACTN</name>
<dbReference type="SUPFAM" id="SSF47203">
    <property type="entry name" value="Acyl-CoA dehydrogenase C-terminal domain-like"/>
    <property type="match status" value="1"/>
</dbReference>
<organism evidence="2">
    <name type="scientific">Streptomyces haneummycinicus</name>
    <dbReference type="NCBI Taxonomy" id="3074435"/>
    <lineage>
        <taxon>Bacteria</taxon>
        <taxon>Bacillati</taxon>
        <taxon>Actinomycetota</taxon>
        <taxon>Actinomycetes</taxon>
        <taxon>Kitasatosporales</taxon>
        <taxon>Streptomycetaceae</taxon>
        <taxon>Streptomyces</taxon>
    </lineage>
</organism>
<dbReference type="EMBL" id="AP035768">
    <property type="protein sequence ID" value="BFO19440.1"/>
    <property type="molecule type" value="Genomic_DNA"/>
</dbReference>
<evidence type="ECO:0008006" key="3">
    <source>
        <dbReference type="Google" id="ProtNLM"/>
    </source>
</evidence>
<reference evidence="2" key="1">
    <citation type="submission" date="2024-06" db="EMBL/GenBank/DDBJ databases">
        <authorList>
            <consortium name="consrtm"/>
            <person name="Uemura M."/>
            <person name="Terahara T."/>
        </authorList>
    </citation>
    <scope>NUCLEOTIDE SEQUENCE</scope>
    <source>
        <strain evidence="2">KM77-8</strain>
    </source>
</reference>
<feature type="region of interest" description="Disordered" evidence="1">
    <location>
        <begin position="1"/>
        <end position="44"/>
    </location>
</feature>
<feature type="compositionally biased region" description="Basic and acidic residues" evidence="1">
    <location>
        <begin position="165"/>
        <end position="174"/>
    </location>
</feature>
<dbReference type="InterPro" id="IPR052904">
    <property type="entry name" value="Acyl-CoA_dehydrogenase-like"/>
</dbReference>
<feature type="region of interest" description="Disordered" evidence="1">
    <location>
        <begin position="125"/>
        <end position="225"/>
    </location>
</feature>
<dbReference type="InterPro" id="IPR036250">
    <property type="entry name" value="AcylCo_DH-like_C"/>
</dbReference>
<evidence type="ECO:0000313" key="2">
    <source>
        <dbReference type="EMBL" id="BFO19440.1"/>
    </source>
</evidence>
<dbReference type="GO" id="GO:0003995">
    <property type="term" value="F:acyl-CoA dehydrogenase activity"/>
    <property type="evidence" value="ECO:0007669"/>
    <property type="project" value="TreeGrafter"/>
</dbReference>
<gene>
    <name evidence="2" type="ORF">SHKM778_58280</name>
</gene>
<dbReference type="PANTHER" id="PTHR42707">
    <property type="entry name" value="ACYL-COA DEHYDROGENASE"/>
    <property type="match status" value="1"/>
</dbReference>
<dbReference type="PANTHER" id="PTHR42707:SF3">
    <property type="entry name" value="ACYL-COA DEHYDROGENASE AIDB-RELATED"/>
    <property type="match status" value="1"/>
</dbReference>